<reference evidence="2 3" key="1">
    <citation type="submission" date="2019-08" db="EMBL/GenBank/DDBJ databases">
        <title>Complete genome sequence of Terriglobus albidus strain ORNL.</title>
        <authorList>
            <person name="Podar M."/>
        </authorList>
    </citation>
    <scope>NUCLEOTIDE SEQUENCE [LARGE SCALE GENOMIC DNA]</scope>
    <source>
        <strain evidence="2 3">ORNL</strain>
    </source>
</reference>
<sequence>MSFVNRLGCAAVLLAAGMAWAQQPPQVIFQSPPETPQKKPAVLIQVPDEVRSSLIFTAYDMDLHLNTTESTLSARVRLTVRNGGTKPIEDLPLQISSSMMWDLARLVEDGRTVTLPVAQHQVKTDLDHTAAVTEAVLHLPRPLSVDASVTLDVLYSGKVEQTTGAESSSSASTLEWDRITDDFTGVRGFGNVLWYPVSAPPAFMGDGNRVYDLIGRNRLATQTARVSGRLTVEYAGDPPRLAFLCGHQAILETHPDNPNQPSAAATGVATASFAAFPLGFHPLSLFLSKDQPEMLGGGYLAVISEDAERASNLNKTALNVFPLLTTWLGARPNGPLTMLEADILQPFESGPFLVGQIPSGSGQDAEALVHAFTHAYTGNQPVWLDEGLARFMELLWIERSEGREAAIAALEDSRSALTLLEPDLSQPDAGEGQPLEKAHSDLIYRTKAAYVLWMLRSIAGDTALQQALAALRTQPTPNAATFRRLLEDTSQKDLGWFFDDWVDHDRGLPDLSIVSVTPRAIERTGGYLISVEVSNAGYAAVDVPVTIRSGNLTTTERLRVPARSRSTTRIVFNDAPQQVQVNDGTTPELRSTVHVLDVKAAP</sequence>
<keyword evidence="3" id="KW-1185">Reference proteome</keyword>
<name>A0A5B9EIT7_9BACT</name>
<dbReference type="Gene3D" id="1.10.390.10">
    <property type="entry name" value="Neutral Protease Domain 2"/>
    <property type="match status" value="1"/>
</dbReference>
<dbReference type="InterPro" id="IPR027268">
    <property type="entry name" value="Peptidase_M4/M1_CTD_sf"/>
</dbReference>
<dbReference type="Proteomes" id="UP000321820">
    <property type="component" value="Chromosome"/>
</dbReference>
<keyword evidence="1" id="KW-0732">Signal</keyword>
<dbReference type="OrthoDB" id="106682at2"/>
<dbReference type="KEGG" id="talb:FTW19_25015"/>
<evidence type="ECO:0000313" key="2">
    <source>
        <dbReference type="EMBL" id="QEE30975.1"/>
    </source>
</evidence>
<evidence type="ECO:0000256" key="1">
    <source>
        <dbReference type="SAM" id="SignalP"/>
    </source>
</evidence>
<gene>
    <name evidence="2" type="ORF">FTW19_25015</name>
</gene>
<protein>
    <submittedName>
        <fullName evidence="2">M1 family metallopeptidase</fullName>
    </submittedName>
</protein>
<dbReference type="AlphaFoldDB" id="A0A5B9EIT7"/>
<feature type="chain" id="PRO_5023020123" evidence="1">
    <location>
        <begin position="22"/>
        <end position="602"/>
    </location>
</feature>
<organism evidence="2 3">
    <name type="scientific">Terriglobus albidus</name>
    <dbReference type="NCBI Taxonomy" id="1592106"/>
    <lineage>
        <taxon>Bacteria</taxon>
        <taxon>Pseudomonadati</taxon>
        <taxon>Acidobacteriota</taxon>
        <taxon>Terriglobia</taxon>
        <taxon>Terriglobales</taxon>
        <taxon>Acidobacteriaceae</taxon>
        <taxon>Terriglobus</taxon>
    </lineage>
</organism>
<dbReference type="RefSeq" id="WP_147650269.1">
    <property type="nucleotide sequence ID" value="NZ_CP042806.1"/>
</dbReference>
<dbReference type="SUPFAM" id="SSF55486">
    <property type="entry name" value="Metalloproteases ('zincins'), catalytic domain"/>
    <property type="match status" value="1"/>
</dbReference>
<feature type="signal peptide" evidence="1">
    <location>
        <begin position="1"/>
        <end position="21"/>
    </location>
</feature>
<proteinExistence type="predicted"/>
<dbReference type="EMBL" id="CP042806">
    <property type="protein sequence ID" value="QEE30975.1"/>
    <property type="molecule type" value="Genomic_DNA"/>
</dbReference>
<accession>A0A5B9EIT7</accession>
<evidence type="ECO:0000313" key="3">
    <source>
        <dbReference type="Proteomes" id="UP000321820"/>
    </source>
</evidence>